<dbReference type="SUPFAM" id="SSF57756">
    <property type="entry name" value="Retrovirus zinc finger-like domains"/>
    <property type="match status" value="1"/>
</dbReference>
<sequence length="402" mass="45479">MESMDNPTMAYMAKKFRNMRFKRDKPYKPQGQTFKFSKGNSSKAAGGATRGGYKTEMVDRSKFRCYNCNEPGHFAIECRRPKQSQKMDKGSTGQFKKGQGRAYVAEGKCWDDEEEEEYVNLALMAKSDDVSSSSSSWVPSLILLDMSKDEYKQVVEELSAEMFNIHTSLTAINEEITRLVKLNETLKSENEMLLLKTSPLDSLAQENARLKNDIVCAKEINEFLRNEITENEFKLKAFRNSSQLIQDYNEKHTENQKVGVGFVYDRRPGKETVDHDCSNGVTVKPHILKKVHKPIFKIAEIEFDQEAMLIKQQLLDEDESVDNTPNEEKDTVKIPKTVTLPNDLTECSKDAVINGKIETSKDIVKRVSKTVTSKLVVKIVGVKGTVKNNSTATSEHTVNTDA</sequence>
<dbReference type="GO" id="GO:0003676">
    <property type="term" value="F:nucleic acid binding"/>
    <property type="evidence" value="ECO:0007669"/>
    <property type="project" value="InterPro"/>
</dbReference>
<keyword evidence="6" id="KW-1185">Reference proteome</keyword>
<evidence type="ECO:0000313" key="6">
    <source>
        <dbReference type="Proteomes" id="UP001237642"/>
    </source>
</evidence>
<keyword evidence="1" id="KW-0862">Zinc</keyword>
<evidence type="ECO:0000313" key="5">
    <source>
        <dbReference type="EMBL" id="KAK1379369.1"/>
    </source>
</evidence>
<comment type="caution">
    <text evidence="5">The sequence shown here is derived from an EMBL/GenBank/DDBJ whole genome shotgun (WGS) entry which is preliminary data.</text>
</comment>
<evidence type="ECO:0000256" key="1">
    <source>
        <dbReference type="PROSITE-ProRule" id="PRU00047"/>
    </source>
</evidence>
<feature type="domain" description="CCHC-type" evidence="4">
    <location>
        <begin position="64"/>
        <end position="80"/>
    </location>
</feature>
<keyword evidence="1" id="KW-0479">Metal-binding</keyword>
<dbReference type="PROSITE" id="PS50158">
    <property type="entry name" value="ZF_CCHC"/>
    <property type="match status" value="1"/>
</dbReference>
<evidence type="ECO:0000259" key="4">
    <source>
        <dbReference type="PROSITE" id="PS50158"/>
    </source>
</evidence>
<dbReference type="AlphaFoldDB" id="A0AAD8MNU4"/>
<feature type="compositionally biased region" description="Polar residues" evidence="3">
    <location>
        <begin position="30"/>
        <end position="43"/>
    </location>
</feature>
<proteinExistence type="predicted"/>
<keyword evidence="1" id="KW-0863">Zinc-finger</keyword>
<evidence type="ECO:0000256" key="2">
    <source>
        <dbReference type="SAM" id="Coils"/>
    </source>
</evidence>
<gene>
    <name evidence="5" type="ORF">POM88_026113</name>
</gene>
<dbReference type="GO" id="GO:0008270">
    <property type="term" value="F:zinc ion binding"/>
    <property type="evidence" value="ECO:0007669"/>
    <property type="project" value="UniProtKB-KW"/>
</dbReference>
<dbReference type="Pfam" id="PF00098">
    <property type="entry name" value="zf-CCHC"/>
    <property type="match status" value="1"/>
</dbReference>
<feature type="region of interest" description="Disordered" evidence="3">
    <location>
        <begin position="24"/>
        <end position="51"/>
    </location>
</feature>
<organism evidence="5 6">
    <name type="scientific">Heracleum sosnowskyi</name>
    <dbReference type="NCBI Taxonomy" id="360622"/>
    <lineage>
        <taxon>Eukaryota</taxon>
        <taxon>Viridiplantae</taxon>
        <taxon>Streptophyta</taxon>
        <taxon>Embryophyta</taxon>
        <taxon>Tracheophyta</taxon>
        <taxon>Spermatophyta</taxon>
        <taxon>Magnoliopsida</taxon>
        <taxon>eudicotyledons</taxon>
        <taxon>Gunneridae</taxon>
        <taxon>Pentapetalae</taxon>
        <taxon>asterids</taxon>
        <taxon>campanulids</taxon>
        <taxon>Apiales</taxon>
        <taxon>Apiaceae</taxon>
        <taxon>Apioideae</taxon>
        <taxon>apioid superclade</taxon>
        <taxon>Tordylieae</taxon>
        <taxon>Tordyliinae</taxon>
        <taxon>Heracleum</taxon>
    </lineage>
</organism>
<reference evidence="5" key="2">
    <citation type="submission" date="2023-05" db="EMBL/GenBank/DDBJ databases">
        <authorList>
            <person name="Schelkunov M.I."/>
        </authorList>
    </citation>
    <scope>NUCLEOTIDE SEQUENCE</scope>
    <source>
        <strain evidence="5">Hsosn_3</strain>
        <tissue evidence="5">Leaf</tissue>
    </source>
</reference>
<dbReference type="Gene3D" id="4.10.60.10">
    <property type="entry name" value="Zinc finger, CCHC-type"/>
    <property type="match status" value="1"/>
</dbReference>
<protein>
    <recommendedName>
        <fullName evidence="4">CCHC-type domain-containing protein</fullName>
    </recommendedName>
</protein>
<name>A0AAD8MNU4_9APIA</name>
<evidence type="ECO:0000256" key="3">
    <source>
        <dbReference type="SAM" id="MobiDB-lite"/>
    </source>
</evidence>
<dbReference type="EMBL" id="JAUIZM010000006">
    <property type="protein sequence ID" value="KAK1379369.1"/>
    <property type="molecule type" value="Genomic_DNA"/>
</dbReference>
<reference evidence="5" key="1">
    <citation type="submission" date="2023-02" db="EMBL/GenBank/DDBJ databases">
        <title>Genome of toxic invasive species Heracleum sosnowskyi carries increased number of genes despite the absence of recent whole-genome duplications.</title>
        <authorList>
            <person name="Schelkunov M."/>
            <person name="Shtratnikova V."/>
            <person name="Makarenko M."/>
            <person name="Klepikova A."/>
            <person name="Omelchenko D."/>
            <person name="Novikova G."/>
            <person name="Obukhova E."/>
            <person name="Bogdanov V."/>
            <person name="Penin A."/>
            <person name="Logacheva M."/>
        </authorList>
    </citation>
    <scope>NUCLEOTIDE SEQUENCE</scope>
    <source>
        <strain evidence="5">Hsosn_3</strain>
        <tissue evidence="5">Leaf</tissue>
    </source>
</reference>
<dbReference type="Proteomes" id="UP001237642">
    <property type="component" value="Unassembled WGS sequence"/>
</dbReference>
<accession>A0AAD8MNU4</accession>
<keyword evidence="2" id="KW-0175">Coiled coil</keyword>
<dbReference type="InterPro" id="IPR036875">
    <property type="entry name" value="Znf_CCHC_sf"/>
</dbReference>
<dbReference type="InterPro" id="IPR001878">
    <property type="entry name" value="Znf_CCHC"/>
</dbReference>
<dbReference type="SMART" id="SM00343">
    <property type="entry name" value="ZnF_C2HC"/>
    <property type="match status" value="1"/>
</dbReference>
<feature type="coiled-coil region" evidence="2">
    <location>
        <begin position="169"/>
        <end position="227"/>
    </location>
</feature>